<dbReference type="AlphaFoldDB" id="A0A482X273"/>
<dbReference type="PIRSF" id="PIRSF005715">
    <property type="entry name" value="VPS45_Sec1"/>
    <property type="match status" value="1"/>
</dbReference>
<dbReference type="OrthoDB" id="10262287at2759"/>
<dbReference type="STRING" id="195883.A0A482X273"/>
<dbReference type="SUPFAM" id="SSF56815">
    <property type="entry name" value="Sec1/munc18-like (SM) proteins"/>
    <property type="match status" value="1"/>
</dbReference>
<dbReference type="InterPro" id="IPR043154">
    <property type="entry name" value="Sec-1-like_dom1"/>
</dbReference>
<dbReference type="InterPro" id="IPR027482">
    <property type="entry name" value="Sec1-like_dom2"/>
</dbReference>
<dbReference type="FunCoup" id="A0A482X273">
    <property type="interactions" value="1998"/>
</dbReference>
<dbReference type="Gene3D" id="3.40.50.2060">
    <property type="match status" value="1"/>
</dbReference>
<evidence type="ECO:0000313" key="2">
    <source>
        <dbReference type="EMBL" id="RZF39965.1"/>
    </source>
</evidence>
<evidence type="ECO:0008006" key="4">
    <source>
        <dbReference type="Google" id="ProtNLM"/>
    </source>
</evidence>
<evidence type="ECO:0000313" key="3">
    <source>
        <dbReference type="Proteomes" id="UP000291343"/>
    </source>
</evidence>
<dbReference type="InterPro" id="IPR043155">
    <property type="entry name" value="VPS33_dom3b"/>
</dbReference>
<name>A0A482X273_LAOST</name>
<dbReference type="Gene3D" id="1.25.40.850">
    <property type="match status" value="1"/>
</dbReference>
<reference evidence="2 3" key="1">
    <citation type="journal article" date="2017" name="Gigascience">
        <title>Genome sequence of the small brown planthopper, Laodelphax striatellus.</title>
        <authorList>
            <person name="Zhu J."/>
            <person name="Jiang F."/>
            <person name="Wang X."/>
            <person name="Yang P."/>
            <person name="Bao Y."/>
            <person name="Zhao W."/>
            <person name="Wang W."/>
            <person name="Lu H."/>
            <person name="Wang Q."/>
            <person name="Cui N."/>
            <person name="Li J."/>
            <person name="Chen X."/>
            <person name="Luo L."/>
            <person name="Yu J."/>
            <person name="Kang L."/>
            <person name="Cui F."/>
        </authorList>
    </citation>
    <scope>NUCLEOTIDE SEQUENCE [LARGE SCALE GENOMIC DNA]</scope>
    <source>
        <strain evidence="2">Lst14</strain>
    </source>
</reference>
<keyword evidence="3" id="KW-1185">Reference proteome</keyword>
<sequence>MANHLAGGKVNIALLQESARLHLLRLLEKCDGTKAIVWDESLAGPVGLIAKYSVLRDHQVEKMYHLRHGRLPSTNVKNIIFITRPHIHLIDMIADNVHGEEKSGIRREFFLYYLPRKSLLCEKRLKSRGVYGNFTFEELPIDFFPFDNDLISMELESAFKEYHLENDTSCYYQAAQAIMNLQDLYGVIPRVSGKGEAAKLVYELMKKLSAEPQQPSQNTVSQIDHILLIDRAVDLLSPLATQLTYEGLIDEIFEIHNTTVQLPADKFNSDDEPNEIMAGKKQVILNSGEELFAEIRNKNFNGVGPVLTRKAKTIASDFEERHKQGVQEMKQFVARLPQLLAAKKSLAVHTAIAELIKEVTDSEKFLSSLQMEQEMMLGVDTDKVHPYIEDCIAHQEPLIKVLRLICLQSVTNSGLKPKVMEFYKREIVQTYGFQHILTLTNLEKANILKLQQGNRSYTVLRKVLHLTVEDGSEVAPRDISYVHSVYAPLSVRLAEHLVRPTGWKNLNDNLGLLLGPTVDEYQILPKGQSARRGSISSQSSHGDTTRTILVFFLGGCTFAEISALRFLSQKDDSCEFVIATTKLINGNSFLKTLFEDLPSSKSG</sequence>
<dbReference type="FunFam" id="1.25.40.850:FF:000002">
    <property type="entry name" value="Vacuolar protein sorting-associated protein 33A"/>
    <property type="match status" value="1"/>
</dbReference>
<dbReference type="EMBL" id="QKKF02019433">
    <property type="protein sequence ID" value="RZF39965.1"/>
    <property type="molecule type" value="Genomic_DNA"/>
</dbReference>
<comment type="similarity">
    <text evidence="1">Belongs to the STXBP/unc-18/SEC1 family.</text>
</comment>
<dbReference type="InParanoid" id="A0A482X273"/>
<comment type="caution">
    <text evidence="2">The sequence shown here is derived from an EMBL/GenBank/DDBJ whole genome shotgun (WGS) entry which is preliminary data.</text>
</comment>
<proteinExistence type="inferred from homology"/>
<dbReference type="GO" id="GO:0016192">
    <property type="term" value="P:vesicle-mediated transport"/>
    <property type="evidence" value="ECO:0007669"/>
    <property type="project" value="InterPro"/>
</dbReference>
<gene>
    <name evidence="2" type="ORF">LSTR_LSTR002368</name>
</gene>
<dbReference type="InterPro" id="IPR036045">
    <property type="entry name" value="Sec1-like_sf"/>
</dbReference>
<dbReference type="Gene3D" id="3.40.50.1910">
    <property type="match status" value="2"/>
</dbReference>
<dbReference type="Proteomes" id="UP000291343">
    <property type="component" value="Unassembled WGS sequence"/>
</dbReference>
<dbReference type="Pfam" id="PF00995">
    <property type="entry name" value="Sec1"/>
    <property type="match status" value="1"/>
</dbReference>
<dbReference type="SMR" id="A0A482X273"/>
<evidence type="ECO:0000256" key="1">
    <source>
        <dbReference type="ARBA" id="ARBA00009884"/>
    </source>
</evidence>
<organism evidence="2 3">
    <name type="scientific">Laodelphax striatellus</name>
    <name type="common">Small brown planthopper</name>
    <name type="synonym">Delphax striatella</name>
    <dbReference type="NCBI Taxonomy" id="195883"/>
    <lineage>
        <taxon>Eukaryota</taxon>
        <taxon>Metazoa</taxon>
        <taxon>Ecdysozoa</taxon>
        <taxon>Arthropoda</taxon>
        <taxon>Hexapoda</taxon>
        <taxon>Insecta</taxon>
        <taxon>Pterygota</taxon>
        <taxon>Neoptera</taxon>
        <taxon>Paraneoptera</taxon>
        <taxon>Hemiptera</taxon>
        <taxon>Auchenorrhyncha</taxon>
        <taxon>Fulgoroidea</taxon>
        <taxon>Delphacidae</taxon>
        <taxon>Criomorphinae</taxon>
        <taxon>Laodelphax</taxon>
    </lineage>
</organism>
<dbReference type="InterPro" id="IPR001619">
    <property type="entry name" value="Sec1-like"/>
</dbReference>
<protein>
    <recommendedName>
        <fullName evidence="4">Vacuolar protein sorting-associated protein 33A</fullName>
    </recommendedName>
</protein>
<accession>A0A482X273</accession>
<dbReference type="PANTHER" id="PTHR11679">
    <property type="entry name" value="VESICLE PROTEIN SORTING-ASSOCIATED"/>
    <property type="match status" value="1"/>
</dbReference>